<dbReference type="PANTHER" id="PTHR34070">
    <property type="entry name" value="ARMADILLO-TYPE FOLD"/>
    <property type="match status" value="1"/>
</dbReference>
<gene>
    <name evidence="1" type="ORF">ICC18_23950</name>
</gene>
<dbReference type="PANTHER" id="PTHR34070:SF1">
    <property type="entry name" value="DNA ALKYLATION REPAIR PROTEIN"/>
    <property type="match status" value="1"/>
</dbReference>
<protein>
    <submittedName>
        <fullName evidence="1">DNA alkylation repair protein</fullName>
    </submittedName>
</protein>
<dbReference type="SUPFAM" id="SSF48371">
    <property type="entry name" value="ARM repeat"/>
    <property type="match status" value="1"/>
</dbReference>
<dbReference type="InterPro" id="IPR016024">
    <property type="entry name" value="ARM-type_fold"/>
</dbReference>
<organism evidence="1 2">
    <name type="scientific">Paenibacillus sedimenti</name>
    <dbReference type="NCBI Taxonomy" id="2770274"/>
    <lineage>
        <taxon>Bacteria</taxon>
        <taxon>Bacillati</taxon>
        <taxon>Bacillota</taxon>
        <taxon>Bacilli</taxon>
        <taxon>Bacillales</taxon>
        <taxon>Paenibacillaceae</taxon>
        <taxon>Paenibacillus</taxon>
    </lineage>
</organism>
<keyword evidence="2" id="KW-1185">Reference proteome</keyword>
<proteinExistence type="predicted"/>
<dbReference type="CDD" id="cd07064">
    <property type="entry name" value="AlkD_like_1"/>
    <property type="match status" value="1"/>
</dbReference>
<sequence length="232" mass="27128">MALASPYTDKLEAFLRVHRNVEYAPSMETYMKNNFPFLGIKNPERVALTKQFWKEHGFPKSEEGVVIALELWELPEREFAYTALMMFIQLRKGLKREDIDLLEQLVVSKSWWDTVDTIADHLIGYHLQRFPELIPSYVEKWLGSGNMWLQRTAILFQLKYKTKTDVPLLFACIRRMADSKEFFIRKAIGWALREYSKTDADAVRAFVAETELSPLSVREALKVIQRKESIST</sequence>
<name>A0A926KTE9_9BACL</name>
<comment type="caution">
    <text evidence="1">The sequence shown here is derived from an EMBL/GenBank/DDBJ whole genome shotgun (WGS) entry which is preliminary data.</text>
</comment>
<dbReference type="Pfam" id="PF08713">
    <property type="entry name" value="DNA_alkylation"/>
    <property type="match status" value="1"/>
</dbReference>
<dbReference type="Proteomes" id="UP000650466">
    <property type="component" value="Unassembled WGS sequence"/>
</dbReference>
<dbReference type="Gene3D" id="1.25.10.90">
    <property type="match status" value="1"/>
</dbReference>
<dbReference type="EMBL" id="JACVVD010000010">
    <property type="protein sequence ID" value="MBD0383167.1"/>
    <property type="molecule type" value="Genomic_DNA"/>
</dbReference>
<reference evidence="1" key="1">
    <citation type="submission" date="2020-09" db="EMBL/GenBank/DDBJ databases">
        <title>Draft Genome Sequence of Paenibacillus sp. WST5.</title>
        <authorList>
            <person name="Bao Z."/>
        </authorList>
    </citation>
    <scope>NUCLEOTIDE SEQUENCE</scope>
    <source>
        <strain evidence="1">WST5</strain>
    </source>
</reference>
<evidence type="ECO:0000313" key="1">
    <source>
        <dbReference type="EMBL" id="MBD0383167.1"/>
    </source>
</evidence>
<dbReference type="InterPro" id="IPR014825">
    <property type="entry name" value="DNA_alkylation"/>
</dbReference>
<dbReference type="AlphaFoldDB" id="A0A926KTE9"/>
<accession>A0A926KTE9</accession>
<evidence type="ECO:0000313" key="2">
    <source>
        <dbReference type="Proteomes" id="UP000650466"/>
    </source>
</evidence>